<dbReference type="PANTHER" id="PTHR33602">
    <property type="entry name" value="REGULATORY PROTEIN RECX FAMILY PROTEIN"/>
    <property type="match status" value="1"/>
</dbReference>
<dbReference type="Gene3D" id="1.10.10.10">
    <property type="entry name" value="Winged helix-like DNA-binding domain superfamily/Winged helix DNA-binding domain"/>
    <property type="match status" value="2"/>
</dbReference>
<evidence type="ECO:0000256" key="1">
    <source>
        <dbReference type="ARBA" id="ARBA00004496"/>
    </source>
</evidence>
<evidence type="ECO:0000256" key="3">
    <source>
        <dbReference type="ARBA" id="ARBA00018111"/>
    </source>
</evidence>
<evidence type="ECO:0000256" key="2">
    <source>
        <dbReference type="ARBA" id="ARBA00009695"/>
    </source>
</evidence>
<keyword evidence="8" id="KW-1185">Reference proteome</keyword>
<dbReference type="GO" id="GO:0005737">
    <property type="term" value="C:cytoplasm"/>
    <property type="evidence" value="ECO:0007669"/>
    <property type="project" value="UniProtKB-SubCell"/>
</dbReference>
<comment type="similarity">
    <text evidence="2">Belongs to the RecX family.</text>
</comment>
<dbReference type="InterPro" id="IPR003783">
    <property type="entry name" value="Regulatory_RecX"/>
</dbReference>
<feature type="domain" description="RecX third three-helical" evidence="6">
    <location>
        <begin position="107"/>
        <end position="147"/>
    </location>
</feature>
<evidence type="ECO:0000259" key="5">
    <source>
        <dbReference type="Pfam" id="PF02631"/>
    </source>
</evidence>
<evidence type="ECO:0000259" key="6">
    <source>
        <dbReference type="Pfam" id="PF21981"/>
    </source>
</evidence>
<dbReference type="eggNOG" id="COG2137">
    <property type="taxonomic scope" value="Bacteria"/>
</dbReference>
<keyword evidence="4" id="KW-0963">Cytoplasm</keyword>
<dbReference type="RefSeq" id="WP_012573401.1">
    <property type="nucleotide sequence ID" value="NC_011565.1"/>
</dbReference>
<dbReference type="Proteomes" id="UP000000723">
    <property type="component" value="Chromosome"/>
</dbReference>
<organism evidence="7 8">
    <name type="scientific">Azobacteroides pseudotrichonymphae genomovar. CFP2</name>
    <dbReference type="NCBI Taxonomy" id="511995"/>
    <lineage>
        <taxon>Bacteria</taxon>
        <taxon>Pseudomonadati</taxon>
        <taxon>Bacteroidota</taxon>
        <taxon>Bacteroidia</taxon>
        <taxon>Bacteroidales</taxon>
        <taxon>Candidatus Azobacteroides</taxon>
    </lineage>
</organism>
<reference evidence="8" key="1">
    <citation type="journal article" date="2008" name="Science">
        <title>Genome of an endosymbiont coupling N2 fixation to cellulolysis within RT protist cells in termite gut.</title>
        <authorList>
            <person name="Hongoh Y."/>
            <person name="Sharma V.K."/>
            <person name="Prakash T."/>
            <person name="Noda S."/>
            <person name="Toh H."/>
            <person name="Taylor T.D."/>
            <person name="Kudo T."/>
            <person name="Sakaki Y."/>
            <person name="Toyoda A."/>
            <person name="Hattori M."/>
            <person name="Ohkuma M."/>
        </authorList>
    </citation>
    <scope>NUCLEOTIDE SEQUENCE [LARGE SCALE GENOMIC DNA]</scope>
</reference>
<proteinExistence type="inferred from homology"/>
<dbReference type="InterPro" id="IPR036388">
    <property type="entry name" value="WH-like_DNA-bd_sf"/>
</dbReference>
<dbReference type="KEGG" id="aps:CFPG_377"/>
<comment type="subcellular location">
    <subcellularLocation>
        <location evidence="1">Cytoplasm</location>
    </subcellularLocation>
</comment>
<dbReference type="OrthoDB" id="1523826at2"/>
<sequence length="166" mass="19986">MEKINTEQAFKRLAKYCCYSERCISDLYRQMSRWAIPIKEQEKIIQKLQKENFLNEKRYCQAFINRKTQRNNFQGIYKIRYELEQKKIPQDLIQQAVSLINIRETRKQLKKLLENKRKTIKGNTNYEVNQKLIRFASQRGFSIEDIELTLKNSSSLLEDNTELINL</sequence>
<dbReference type="GO" id="GO:0006282">
    <property type="term" value="P:regulation of DNA repair"/>
    <property type="evidence" value="ECO:0007669"/>
    <property type="project" value="InterPro"/>
</dbReference>
<dbReference type="InterPro" id="IPR053925">
    <property type="entry name" value="RecX_HTH_3rd"/>
</dbReference>
<gene>
    <name evidence="7" type="ordered locus">CFPG_377</name>
</gene>
<evidence type="ECO:0000313" key="7">
    <source>
        <dbReference type="EMBL" id="BAG83640.1"/>
    </source>
</evidence>
<protein>
    <recommendedName>
        <fullName evidence="3">Regulatory protein RecX</fullName>
    </recommendedName>
</protein>
<dbReference type="PANTHER" id="PTHR33602:SF1">
    <property type="entry name" value="REGULATORY PROTEIN RECX FAMILY PROTEIN"/>
    <property type="match status" value="1"/>
</dbReference>
<dbReference type="HOGENOM" id="CLU_066607_5_2_10"/>
<dbReference type="STRING" id="511995.CFPG_377"/>
<dbReference type="AlphaFoldDB" id="B6YR18"/>
<evidence type="ECO:0000313" key="8">
    <source>
        <dbReference type="Proteomes" id="UP000000723"/>
    </source>
</evidence>
<accession>B6YR18</accession>
<dbReference type="EMBL" id="AP010656">
    <property type="protein sequence ID" value="BAG83640.1"/>
    <property type="molecule type" value="Genomic_DNA"/>
</dbReference>
<name>B6YR18_AZOPC</name>
<evidence type="ECO:0000256" key="4">
    <source>
        <dbReference type="ARBA" id="ARBA00022490"/>
    </source>
</evidence>
<feature type="domain" description="RecX second three-helical" evidence="5">
    <location>
        <begin position="55"/>
        <end position="96"/>
    </location>
</feature>
<dbReference type="InterPro" id="IPR053924">
    <property type="entry name" value="RecX_HTH_2nd"/>
</dbReference>
<dbReference type="Pfam" id="PF02631">
    <property type="entry name" value="RecX_HTH2"/>
    <property type="match status" value="1"/>
</dbReference>
<dbReference type="Pfam" id="PF21981">
    <property type="entry name" value="RecX_HTH3"/>
    <property type="match status" value="1"/>
</dbReference>